<dbReference type="InterPro" id="IPR024311">
    <property type="entry name" value="Lipocalin-like"/>
</dbReference>
<keyword evidence="3" id="KW-1185">Reference proteome</keyword>
<evidence type="ECO:0000259" key="1">
    <source>
        <dbReference type="Pfam" id="PF13648"/>
    </source>
</evidence>
<comment type="caution">
    <text evidence="2">The sequence shown here is derived from an EMBL/GenBank/DDBJ whole genome shotgun (WGS) entry which is preliminary data.</text>
</comment>
<evidence type="ECO:0000313" key="3">
    <source>
        <dbReference type="Proteomes" id="UP001142175"/>
    </source>
</evidence>
<dbReference type="PROSITE" id="PS51257">
    <property type="entry name" value="PROKAR_LIPOPROTEIN"/>
    <property type="match status" value="1"/>
</dbReference>
<sequence>MRIFSKLALISILFITFSCNLIEKDDKNFSLQDLHGTWELIRYQQESQLFYVDTYEFKEDGTFENRSTARQQDNNMDLGYNSITNGTYRLIGNVLTLTGDQFLTLPEGSTVWYTAPDNLIGSDWNIEREYTIALKERKSQLVLDYKCAPNELCSGPITYFRK</sequence>
<dbReference type="RefSeq" id="WP_258422134.1">
    <property type="nucleotide sequence ID" value="NZ_JANSUY010000002.1"/>
</dbReference>
<proteinExistence type="predicted"/>
<organism evidence="2 3">
    <name type="scientific">Aquiflexum gelatinilyticum</name>
    <dbReference type="NCBI Taxonomy" id="2961943"/>
    <lineage>
        <taxon>Bacteria</taxon>
        <taxon>Pseudomonadati</taxon>
        <taxon>Bacteroidota</taxon>
        <taxon>Cytophagia</taxon>
        <taxon>Cytophagales</taxon>
        <taxon>Cyclobacteriaceae</taxon>
        <taxon>Aquiflexum</taxon>
    </lineage>
</organism>
<gene>
    <name evidence="2" type="ORF">NU887_04330</name>
</gene>
<dbReference type="Pfam" id="PF13648">
    <property type="entry name" value="Lipocalin_4"/>
    <property type="match status" value="1"/>
</dbReference>
<name>A0A9X2P6Y2_9BACT</name>
<dbReference type="Proteomes" id="UP001142175">
    <property type="component" value="Unassembled WGS sequence"/>
</dbReference>
<dbReference type="EMBL" id="JANSUY010000002">
    <property type="protein sequence ID" value="MCR9014249.1"/>
    <property type="molecule type" value="Genomic_DNA"/>
</dbReference>
<feature type="domain" description="Lipocalin-like" evidence="1">
    <location>
        <begin position="34"/>
        <end position="99"/>
    </location>
</feature>
<dbReference type="AlphaFoldDB" id="A0A9X2P6Y2"/>
<reference evidence="2" key="1">
    <citation type="submission" date="2022-08" db="EMBL/GenBank/DDBJ databases">
        <authorList>
            <person name="Zhang D."/>
        </authorList>
    </citation>
    <scope>NUCLEOTIDE SEQUENCE</scope>
    <source>
        <strain evidence="2">XJ19-11</strain>
    </source>
</reference>
<accession>A0A9X2P6Y2</accession>
<protein>
    <submittedName>
        <fullName evidence="2">Lipocalin family protein</fullName>
    </submittedName>
</protein>
<evidence type="ECO:0000313" key="2">
    <source>
        <dbReference type="EMBL" id="MCR9014249.1"/>
    </source>
</evidence>